<dbReference type="EMBL" id="AP023354">
    <property type="protein sequence ID" value="BCJ31721.1"/>
    <property type="molecule type" value="Genomic_DNA"/>
</dbReference>
<reference evidence="2" key="1">
    <citation type="submission" date="2020-08" db="EMBL/GenBank/DDBJ databases">
        <title>Whole genome shotgun sequence of Actinocatenispora sera NBRC 101916.</title>
        <authorList>
            <person name="Komaki H."/>
            <person name="Tamura T."/>
        </authorList>
    </citation>
    <scope>NUCLEOTIDE SEQUENCE</scope>
    <source>
        <strain evidence="2">NBRC 101916</strain>
    </source>
</reference>
<dbReference type="InterPro" id="IPR037205">
    <property type="entry name" value="ChaB_sf"/>
</dbReference>
<sequence length="91" mass="10426">MQELPLALQQSSRAARATWLSAHEAAIRRFGDGRRAYEFAREVLRRGFDRVGDHWEERRPGPMDEAPAGRSIERVTPHPTSRPGSPGRHRR</sequence>
<proteinExistence type="predicted"/>
<evidence type="ECO:0000313" key="2">
    <source>
        <dbReference type="EMBL" id="BCJ31721.1"/>
    </source>
</evidence>
<dbReference type="Pfam" id="PF06150">
    <property type="entry name" value="ChaB"/>
    <property type="match status" value="1"/>
</dbReference>
<dbReference type="AlphaFoldDB" id="A0A810LBT8"/>
<name>A0A810LBT8_9ACTN</name>
<dbReference type="InterPro" id="IPR009317">
    <property type="entry name" value="ChaB"/>
</dbReference>
<protein>
    <recommendedName>
        <fullName evidence="4">Cation transport regulator ChaB</fullName>
    </recommendedName>
</protein>
<evidence type="ECO:0000313" key="3">
    <source>
        <dbReference type="Proteomes" id="UP000680750"/>
    </source>
</evidence>
<feature type="compositionally biased region" description="Basic and acidic residues" evidence="1">
    <location>
        <begin position="51"/>
        <end position="62"/>
    </location>
</feature>
<keyword evidence="3" id="KW-1185">Reference proteome</keyword>
<evidence type="ECO:0000256" key="1">
    <source>
        <dbReference type="SAM" id="MobiDB-lite"/>
    </source>
</evidence>
<gene>
    <name evidence="2" type="ORF">Asera_58290</name>
</gene>
<dbReference type="Proteomes" id="UP000680750">
    <property type="component" value="Chromosome"/>
</dbReference>
<organism evidence="2 3">
    <name type="scientific">Actinocatenispora sera</name>
    <dbReference type="NCBI Taxonomy" id="390989"/>
    <lineage>
        <taxon>Bacteria</taxon>
        <taxon>Bacillati</taxon>
        <taxon>Actinomycetota</taxon>
        <taxon>Actinomycetes</taxon>
        <taxon>Micromonosporales</taxon>
        <taxon>Micromonosporaceae</taxon>
        <taxon>Actinocatenispora</taxon>
    </lineage>
</organism>
<accession>A0A810LBT8</accession>
<dbReference type="SUPFAM" id="SSF140376">
    <property type="entry name" value="ChaB-like"/>
    <property type="match status" value="1"/>
</dbReference>
<feature type="region of interest" description="Disordered" evidence="1">
    <location>
        <begin position="51"/>
        <end position="91"/>
    </location>
</feature>
<dbReference type="RefSeq" id="WP_051801379.1">
    <property type="nucleotide sequence ID" value="NZ_AP023354.1"/>
</dbReference>
<evidence type="ECO:0008006" key="4">
    <source>
        <dbReference type="Google" id="ProtNLM"/>
    </source>
</evidence>
<dbReference type="KEGG" id="aser:Asera_58290"/>